<dbReference type="EMBL" id="JAPZBU010000006">
    <property type="protein sequence ID" value="KAJ5396517.1"/>
    <property type="molecule type" value="Genomic_DNA"/>
</dbReference>
<dbReference type="OrthoDB" id="1022638at2759"/>
<organism evidence="2 3">
    <name type="scientific">Penicillium cosmopolitanum</name>
    <dbReference type="NCBI Taxonomy" id="1131564"/>
    <lineage>
        <taxon>Eukaryota</taxon>
        <taxon>Fungi</taxon>
        <taxon>Dikarya</taxon>
        <taxon>Ascomycota</taxon>
        <taxon>Pezizomycotina</taxon>
        <taxon>Eurotiomycetes</taxon>
        <taxon>Eurotiomycetidae</taxon>
        <taxon>Eurotiales</taxon>
        <taxon>Aspergillaceae</taxon>
        <taxon>Penicillium</taxon>
    </lineage>
</organism>
<proteinExistence type="predicted"/>
<accession>A0A9W9W0Z6</accession>
<gene>
    <name evidence="2" type="ORF">N7509_004630</name>
</gene>
<feature type="compositionally biased region" description="Polar residues" evidence="1">
    <location>
        <begin position="180"/>
        <end position="195"/>
    </location>
</feature>
<reference evidence="2" key="1">
    <citation type="submission" date="2022-12" db="EMBL/GenBank/DDBJ databases">
        <authorList>
            <person name="Petersen C."/>
        </authorList>
    </citation>
    <scope>NUCLEOTIDE SEQUENCE</scope>
    <source>
        <strain evidence="2">IBT 29677</strain>
    </source>
</reference>
<evidence type="ECO:0000313" key="3">
    <source>
        <dbReference type="Proteomes" id="UP001147747"/>
    </source>
</evidence>
<name>A0A9W9W0Z6_9EURO</name>
<dbReference type="AlphaFoldDB" id="A0A9W9W0Z6"/>
<feature type="region of interest" description="Disordered" evidence="1">
    <location>
        <begin position="163"/>
        <end position="208"/>
    </location>
</feature>
<evidence type="ECO:0008006" key="4">
    <source>
        <dbReference type="Google" id="ProtNLM"/>
    </source>
</evidence>
<protein>
    <recommendedName>
        <fullName evidence="4">BTB domain-containing protein</fullName>
    </recommendedName>
</protein>
<dbReference type="RefSeq" id="XP_056488569.1">
    <property type="nucleotide sequence ID" value="XM_056629267.1"/>
</dbReference>
<evidence type="ECO:0000313" key="2">
    <source>
        <dbReference type="EMBL" id="KAJ5396517.1"/>
    </source>
</evidence>
<sequence>MEPDLFAEIVLWMYRSKHSLGGLQRKKMNFLLKLWLLAKNLEIPELQDSLMPLLKGRAEEDTREILCNDAVGLIYTQTLPNSPLRHLVVDIYINGSKAERKAMNVQDSPRQFLEEVCWTLPDEGKEWIGLPLPSLDQTNRYYVSHLLAQTVYAGLREDTAEIRQPATPAQMRSRKIKNLPTRQKGTHSVQRSFNKGNEAEASGELPQN</sequence>
<keyword evidence="3" id="KW-1185">Reference proteome</keyword>
<reference evidence="2" key="2">
    <citation type="journal article" date="2023" name="IMA Fungus">
        <title>Comparative genomic study of the Penicillium genus elucidates a diverse pangenome and 15 lateral gene transfer events.</title>
        <authorList>
            <person name="Petersen C."/>
            <person name="Sorensen T."/>
            <person name="Nielsen M.R."/>
            <person name="Sondergaard T.E."/>
            <person name="Sorensen J.L."/>
            <person name="Fitzpatrick D.A."/>
            <person name="Frisvad J.C."/>
            <person name="Nielsen K.L."/>
        </authorList>
    </citation>
    <scope>NUCLEOTIDE SEQUENCE</scope>
    <source>
        <strain evidence="2">IBT 29677</strain>
    </source>
</reference>
<dbReference type="Proteomes" id="UP001147747">
    <property type="component" value="Unassembled WGS sequence"/>
</dbReference>
<comment type="caution">
    <text evidence="2">The sequence shown here is derived from an EMBL/GenBank/DDBJ whole genome shotgun (WGS) entry which is preliminary data.</text>
</comment>
<dbReference type="GeneID" id="81368247"/>
<evidence type="ECO:0000256" key="1">
    <source>
        <dbReference type="SAM" id="MobiDB-lite"/>
    </source>
</evidence>